<sequence length="108" mass="12710">MEHLDDATRTELEAAAFRRLLRHLNEHKEVQNIDLMILADFCRNCLSKWLVTAAEERGAELDYETAREFVYGMPYREWKEKYQQEATPEQLAAYEARQAEKRQAGESS</sequence>
<evidence type="ECO:0000313" key="2">
    <source>
        <dbReference type="EMBL" id="MBB3330426.1"/>
    </source>
</evidence>
<gene>
    <name evidence="2" type="ORF">BDK63_001292</name>
</gene>
<keyword evidence="3" id="KW-1185">Reference proteome</keyword>
<organism evidence="2 3">
    <name type="scientific">Halomonas campaniensis</name>
    <dbReference type="NCBI Taxonomy" id="213554"/>
    <lineage>
        <taxon>Bacteria</taxon>
        <taxon>Pseudomonadati</taxon>
        <taxon>Pseudomonadota</taxon>
        <taxon>Gammaproteobacteria</taxon>
        <taxon>Oceanospirillales</taxon>
        <taxon>Halomonadaceae</taxon>
        <taxon>Halomonas</taxon>
    </lineage>
</organism>
<proteinExistence type="predicted"/>
<dbReference type="InterPro" id="IPR036810">
    <property type="entry name" value="SMc04008-like_sf"/>
</dbReference>
<dbReference type="SUPFAM" id="SSF158757">
    <property type="entry name" value="SMc04008-like"/>
    <property type="match status" value="1"/>
</dbReference>
<dbReference type="Pfam" id="PF06844">
    <property type="entry name" value="DUF1244"/>
    <property type="match status" value="1"/>
</dbReference>
<evidence type="ECO:0000313" key="3">
    <source>
        <dbReference type="Proteomes" id="UP000553442"/>
    </source>
</evidence>
<dbReference type="EMBL" id="JACHZF010000008">
    <property type="protein sequence ID" value="MBB3330426.1"/>
    <property type="molecule type" value="Genomic_DNA"/>
</dbReference>
<feature type="domain" description="SMc04008-like" evidence="1">
    <location>
        <begin position="30"/>
        <end position="95"/>
    </location>
</feature>
<name>A0A7W5PAZ1_9GAMM</name>
<comment type="caution">
    <text evidence="2">The sequence shown here is derived from an EMBL/GenBank/DDBJ whole genome shotgun (WGS) entry which is preliminary data.</text>
</comment>
<dbReference type="RefSeq" id="WP_183330550.1">
    <property type="nucleotide sequence ID" value="NZ_JACHZF010000008.1"/>
</dbReference>
<dbReference type="InterPro" id="IPR023163">
    <property type="entry name" value="SMc04008-like_domain"/>
</dbReference>
<reference evidence="2 3" key="1">
    <citation type="submission" date="2020-08" db="EMBL/GenBank/DDBJ databases">
        <title>Genomic Encyclopedia of Archaeal and Bacterial Type Strains, Phase II (KMG-II): from individual species to whole genera.</title>
        <authorList>
            <person name="Goeker M."/>
        </authorList>
    </citation>
    <scope>NUCLEOTIDE SEQUENCE [LARGE SCALE GENOMIC DNA]</scope>
    <source>
        <strain evidence="2 3">5AG</strain>
    </source>
</reference>
<dbReference type="Proteomes" id="UP000553442">
    <property type="component" value="Unassembled WGS sequence"/>
</dbReference>
<protein>
    <recommendedName>
        <fullName evidence="1">SMc04008-like domain-containing protein</fullName>
    </recommendedName>
</protein>
<accession>A0A7W5PAZ1</accession>
<dbReference type="Gene3D" id="1.10.3340.10">
    <property type="entry name" value="SMc04008-like"/>
    <property type="match status" value="1"/>
</dbReference>
<evidence type="ECO:0000259" key="1">
    <source>
        <dbReference type="Pfam" id="PF06844"/>
    </source>
</evidence>
<dbReference type="AlphaFoldDB" id="A0A7W5PAZ1"/>